<dbReference type="AlphaFoldDB" id="A0A4R3KMP6"/>
<keyword evidence="13" id="KW-1185">Reference proteome</keyword>
<dbReference type="GO" id="GO:0055129">
    <property type="term" value="P:L-proline biosynthetic process"/>
    <property type="evidence" value="ECO:0007669"/>
    <property type="project" value="UniProtKB-UniRule"/>
</dbReference>
<dbReference type="Pfam" id="PF03807">
    <property type="entry name" value="F420_oxidored"/>
    <property type="match status" value="1"/>
</dbReference>
<evidence type="ECO:0000259" key="11">
    <source>
        <dbReference type="Pfam" id="PF14748"/>
    </source>
</evidence>
<evidence type="ECO:0000259" key="10">
    <source>
        <dbReference type="Pfam" id="PF03807"/>
    </source>
</evidence>
<protein>
    <recommendedName>
        <fullName evidence="6 7">Pyrroline-5-carboxylate reductase</fullName>
        <shortName evidence="6">P5C reductase</shortName>
        <shortName evidence="6">P5CR</shortName>
        <ecNumber evidence="6 7">1.5.1.2</ecNumber>
    </recommendedName>
    <alternativeName>
        <fullName evidence="6">PCA reductase</fullName>
    </alternativeName>
</protein>
<dbReference type="SUPFAM" id="SSF48179">
    <property type="entry name" value="6-phosphogluconate dehydrogenase C-terminal domain-like"/>
    <property type="match status" value="1"/>
</dbReference>
<evidence type="ECO:0000256" key="8">
    <source>
        <dbReference type="PIRSR" id="PIRSR000193-1"/>
    </source>
</evidence>
<dbReference type="GO" id="GO:0004735">
    <property type="term" value="F:pyrroline-5-carboxylate reductase activity"/>
    <property type="evidence" value="ECO:0007669"/>
    <property type="project" value="UniProtKB-UniRule"/>
</dbReference>
<evidence type="ECO:0000256" key="1">
    <source>
        <dbReference type="ARBA" id="ARBA00005525"/>
    </source>
</evidence>
<dbReference type="PIRSF" id="PIRSF000193">
    <property type="entry name" value="Pyrrol-5-carb_rd"/>
    <property type="match status" value="1"/>
</dbReference>
<dbReference type="EC" id="1.5.1.2" evidence="6 7"/>
<evidence type="ECO:0000256" key="7">
    <source>
        <dbReference type="NCBIfam" id="TIGR00112"/>
    </source>
</evidence>
<dbReference type="InterPro" id="IPR000304">
    <property type="entry name" value="Pyrroline-COOH_reductase"/>
</dbReference>
<dbReference type="InterPro" id="IPR036291">
    <property type="entry name" value="NAD(P)-bd_dom_sf"/>
</dbReference>
<dbReference type="InterPro" id="IPR053790">
    <property type="entry name" value="P5CR-like_CS"/>
</dbReference>
<comment type="function">
    <text evidence="5 6">Catalyzes the reduction of 1-pyrroline-5-carboxylate (PCA) to L-proline.</text>
</comment>
<accession>A0A4R3KMP6</accession>
<dbReference type="Proteomes" id="UP000295788">
    <property type="component" value="Unassembled WGS sequence"/>
</dbReference>
<comment type="similarity">
    <text evidence="1 6 9">Belongs to the pyrroline-5-carboxylate reductase family.</text>
</comment>
<evidence type="ECO:0000313" key="13">
    <source>
        <dbReference type="Proteomes" id="UP000295788"/>
    </source>
</evidence>
<comment type="subcellular location">
    <subcellularLocation>
        <location evidence="6">Cytoplasm</location>
    </subcellularLocation>
</comment>
<feature type="domain" description="Pyrroline-5-carboxylate reductase dimerisation" evidence="11">
    <location>
        <begin position="165"/>
        <end position="269"/>
    </location>
</feature>
<comment type="caution">
    <text evidence="12">The sequence shown here is derived from an EMBL/GenBank/DDBJ whole genome shotgun (WGS) entry which is preliminary data.</text>
</comment>
<sequence length="277" mass="30267">MQMEKNICFLGAGSIAEAMIAGLIKKQIVDPSNISVINRSDKQKIERLMKMYGIKQPVNKYQTISSAEILILAVKPKDIWEVLQDIYPYSHSDQLILSVIAGVTTDSITEAIHHHGPVIRAMPNTSAMVGLSATAIALGKYAKKKHSEVAQSILRAIGTVTVVKEKLLDAVTGLSGSGPAYLYYLVEAMENAAVELGINHKTARELIIQTIIGAGYMLKETNEEPVILREKVTSPGGSTMAGLEVLKEYQFQNAIDQAIKKATLRSLELGKMMMKIQ</sequence>
<dbReference type="SUPFAM" id="SSF51735">
    <property type="entry name" value="NAD(P)-binding Rossmann-fold domains"/>
    <property type="match status" value="1"/>
</dbReference>
<reference evidence="12 13" key="1">
    <citation type="submission" date="2019-03" db="EMBL/GenBank/DDBJ databases">
        <title>Genomic Encyclopedia of Type Strains, Phase IV (KMG-IV): sequencing the most valuable type-strain genomes for metagenomic binning, comparative biology and taxonomic classification.</title>
        <authorList>
            <person name="Goeker M."/>
        </authorList>
    </citation>
    <scope>NUCLEOTIDE SEQUENCE [LARGE SCALE GENOMIC DNA]</scope>
    <source>
        <strain evidence="12 13">DSM 23802</strain>
    </source>
</reference>
<keyword evidence="6" id="KW-0963">Cytoplasm</keyword>
<name>A0A4R3KMP6_9BACI</name>
<gene>
    <name evidence="6" type="primary">proC</name>
    <name evidence="12" type="ORF">EDD72_102262</name>
</gene>
<keyword evidence="2 6" id="KW-0641">Proline biosynthesis</keyword>
<keyword evidence="4 6" id="KW-0560">Oxidoreductase</keyword>
<dbReference type="InterPro" id="IPR029036">
    <property type="entry name" value="P5CR_dimer"/>
</dbReference>
<comment type="catalytic activity">
    <reaction evidence="6">
        <text>L-proline + NAD(+) = (S)-1-pyrroline-5-carboxylate + NADH + 2 H(+)</text>
        <dbReference type="Rhea" id="RHEA:14105"/>
        <dbReference type="ChEBI" id="CHEBI:15378"/>
        <dbReference type="ChEBI" id="CHEBI:17388"/>
        <dbReference type="ChEBI" id="CHEBI:57540"/>
        <dbReference type="ChEBI" id="CHEBI:57945"/>
        <dbReference type="ChEBI" id="CHEBI:60039"/>
        <dbReference type="EC" id="1.5.1.2"/>
    </reaction>
</comment>
<comment type="catalytic activity">
    <reaction evidence="6 9">
        <text>L-proline + NADP(+) = (S)-1-pyrroline-5-carboxylate + NADPH + 2 H(+)</text>
        <dbReference type="Rhea" id="RHEA:14109"/>
        <dbReference type="ChEBI" id="CHEBI:15378"/>
        <dbReference type="ChEBI" id="CHEBI:17388"/>
        <dbReference type="ChEBI" id="CHEBI:57783"/>
        <dbReference type="ChEBI" id="CHEBI:58349"/>
        <dbReference type="ChEBI" id="CHEBI:60039"/>
        <dbReference type="EC" id="1.5.1.2"/>
    </reaction>
</comment>
<keyword evidence="3 6" id="KW-0521">NADP</keyword>
<dbReference type="GO" id="GO:0005737">
    <property type="term" value="C:cytoplasm"/>
    <property type="evidence" value="ECO:0007669"/>
    <property type="project" value="UniProtKB-SubCell"/>
</dbReference>
<dbReference type="Pfam" id="PF14748">
    <property type="entry name" value="P5CR_dimer"/>
    <property type="match status" value="1"/>
</dbReference>
<evidence type="ECO:0000256" key="3">
    <source>
        <dbReference type="ARBA" id="ARBA00022857"/>
    </source>
</evidence>
<evidence type="ECO:0000256" key="6">
    <source>
        <dbReference type="HAMAP-Rule" id="MF_01925"/>
    </source>
</evidence>
<dbReference type="NCBIfam" id="TIGR00112">
    <property type="entry name" value="proC"/>
    <property type="match status" value="1"/>
</dbReference>
<evidence type="ECO:0000256" key="4">
    <source>
        <dbReference type="ARBA" id="ARBA00023002"/>
    </source>
</evidence>
<organism evidence="12 13">
    <name type="scientific">Tepidibacillus fermentans</name>
    <dbReference type="NCBI Taxonomy" id="1281767"/>
    <lineage>
        <taxon>Bacteria</taxon>
        <taxon>Bacillati</taxon>
        <taxon>Bacillota</taxon>
        <taxon>Bacilli</taxon>
        <taxon>Bacillales</taxon>
        <taxon>Bacillaceae</taxon>
        <taxon>Tepidibacillus</taxon>
    </lineage>
</organism>
<comment type="pathway">
    <text evidence="6 9">Amino-acid biosynthesis; L-proline biosynthesis; L-proline from L-glutamate 5-semialdehyde: step 1/1.</text>
</comment>
<dbReference type="HAMAP" id="MF_01925">
    <property type="entry name" value="P5C_reductase"/>
    <property type="match status" value="1"/>
</dbReference>
<dbReference type="UniPathway" id="UPA00098">
    <property type="reaction ID" value="UER00361"/>
</dbReference>
<dbReference type="InterPro" id="IPR028939">
    <property type="entry name" value="P5C_Rdtase_cat_N"/>
</dbReference>
<dbReference type="Gene3D" id="3.40.50.720">
    <property type="entry name" value="NAD(P)-binding Rossmann-like Domain"/>
    <property type="match status" value="1"/>
</dbReference>
<evidence type="ECO:0000313" key="12">
    <source>
        <dbReference type="EMBL" id="TCS84218.1"/>
    </source>
</evidence>
<feature type="binding site" evidence="8">
    <location>
        <begin position="73"/>
        <end position="76"/>
    </location>
    <ligand>
        <name>NADP(+)</name>
        <dbReference type="ChEBI" id="CHEBI:58349"/>
    </ligand>
</feature>
<feature type="domain" description="Pyrroline-5-carboxylate reductase catalytic N-terminal" evidence="10">
    <location>
        <begin position="7"/>
        <end position="102"/>
    </location>
</feature>
<proteinExistence type="inferred from homology"/>
<evidence type="ECO:0000256" key="2">
    <source>
        <dbReference type="ARBA" id="ARBA00022650"/>
    </source>
</evidence>
<dbReference type="InterPro" id="IPR008927">
    <property type="entry name" value="6-PGluconate_DH-like_C_sf"/>
</dbReference>
<dbReference type="PANTHER" id="PTHR11645">
    <property type="entry name" value="PYRROLINE-5-CARBOXYLATE REDUCTASE"/>
    <property type="match status" value="1"/>
</dbReference>
<evidence type="ECO:0000256" key="9">
    <source>
        <dbReference type="RuleBase" id="RU003903"/>
    </source>
</evidence>
<dbReference type="EMBL" id="SMAB01000002">
    <property type="protein sequence ID" value="TCS84218.1"/>
    <property type="molecule type" value="Genomic_DNA"/>
</dbReference>
<dbReference type="PANTHER" id="PTHR11645:SF49">
    <property type="entry name" value="PYRROLINE-5-CARBOXYLATE REDUCTASE 1"/>
    <property type="match status" value="1"/>
</dbReference>
<evidence type="ECO:0000256" key="5">
    <source>
        <dbReference type="ARBA" id="ARBA00058118"/>
    </source>
</evidence>
<keyword evidence="6 9" id="KW-0028">Amino-acid biosynthesis</keyword>
<dbReference type="RefSeq" id="WP_132767071.1">
    <property type="nucleotide sequence ID" value="NZ_SMAB01000002.1"/>
</dbReference>
<dbReference type="OrthoDB" id="9805754at2"/>
<dbReference type="FunFam" id="1.10.3730.10:FF:000001">
    <property type="entry name" value="Pyrroline-5-carboxylate reductase"/>
    <property type="match status" value="1"/>
</dbReference>
<dbReference type="PROSITE" id="PS00521">
    <property type="entry name" value="P5CR"/>
    <property type="match status" value="1"/>
</dbReference>
<dbReference type="Gene3D" id="1.10.3730.10">
    <property type="entry name" value="ProC C-terminal domain-like"/>
    <property type="match status" value="1"/>
</dbReference>